<evidence type="ECO:0008006" key="6">
    <source>
        <dbReference type="Google" id="ProtNLM"/>
    </source>
</evidence>
<dbReference type="InterPro" id="IPR024319">
    <property type="entry name" value="ATPase_expression_mit"/>
</dbReference>
<organism evidence="4 5">
    <name type="scientific">Fusarium austroafricanum</name>
    <dbReference type="NCBI Taxonomy" id="2364996"/>
    <lineage>
        <taxon>Eukaryota</taxon>
        <taxon>Fungi</taxon>
        <taxon>Dikarya</taxon>
        <taxon>Ascomycota</taxon>
        <taxon>Pezizomycotina</taxon>
        <taxon>Sordariomycetes</taxon>
        <taxon>Hypocreomycetidae</taxon>
        <taxon>Hypocreales</taxon>
        <taxon>Nectriaceae</taxon>
        <taxon>Fusarium</taxon>
        <taxon>Fusarium concolor species complex</taxon>
    </lineage>
</organism>
<keyword evidence="3" id="KW-0496">Mitochondrion</keyword>
<accession>A0A8H4NZY9</accession>
<evidence type="ECO:0000256" key="1">
    <source>
        <dbReference type="ARBA" id="ARBA00004173"/>
    </source>
</evidence>
<protein>
    <recommendedName>
        <fullName evidence="6">Mitochondrial ATPase expression-domain-containing protein</fullName>
    </recommendedName>
</protein>
<dbReference type="Pfam" id="PF12921">
    <property type="entry name" value="ATP13"/>
    <property type="match status" value="1"/>
</dbReference>
<dbReference type="AlphaFoldDB" id="A0A8H4NZY9"/>
<reference evidence="4" key="1">
    <citation type="submission" date="2020-01" db="EMBL/GenBank/DDBJ databases">
        <title>Identification and distribution of gene clusters putatively required for synthesis of sphingolipid metabolism inhibitors in phylogenetically diverse species of the filamentous fungus Fusarium.</title>
        <authorList>
            <person name="Kim H.-S."/>
            <person name="Busman M."/>
            <person name="Brown D.W."/>
            <person name="Divon H."/>
            <person name="Uhlig S."/>
            <person name="Proctor R.H."/>
        </authorList>
    </citation>
    <scope>NUCLEOTIDE SEQUENCE</scope>
    <source>
        <strain evidence="4">NRRL 53441</strain>
    </source>
</reference>
<dbReference type="GO" id="GO:0005739">
    <property type="term" value="C:mitochondrion"/>
    <property type="evidence" value="ECO:0007669"/>
    <property type="project" value="UniProtKB-SubCell"/>
</dbReference>
<evidence type="ECO:0000313" key="5">
    <source>
        <dbReference type="Proteomes" id="UP000605986"/>
    </source>
</evidence>
<sequence length="710" mass="81885">MLWRQLLLRGTRLDRPPSISPLATALRISLAEARPAGVGRRRWLASISPPVSTSTSTFTHQRGNLLVDTDSYIIRPTALDELLRSIRCRDAGGVISALYAWIASLANADASIANAAHQELAELPVPTFSEILRALDPVANRDLDVAHGIHISPGEMQFTNACHLVDEFGVRHQHRNILNAVKFLALARCDSHRKLVISDYEILFRLAGAAGDIEEAISFFGLITKHGLAAKRTTTTWNEFFKARYQTDPLYYQYHRQRVLYTPRHGYKATFSVPLNNVWRLESLRHSRNALLKTPFNRQRNRLYADNMLRMRKKDGYFSFFAHWRRSKAIGVLLNEEILCTALIAFARSASLQHMRGIVLKRGFGIGIKEDKETGEFSVIGKMTFRSGNPRAPTERLLNAIVEAFGSMMRIRLASQLLIHVSSTQEIPIPRETWCNLFNWAYVCGAKSNQRGRRFMNSFPHSSGVDPAMITEIWDTMTSKPYNIEPTFESYINYIKVHIFRHKFSDALDLIRDHAIRHYRSLEKEHQRVVFEEVLQEVSEPSHRRIAIETQKEHAWYQISKCLDQFLDAATKNSRKRKGKFSTTALPHIIAEFSEFFHDQIQYRTAQGYVRLKRSVDPQRFTWEQYVRTTLPQFKGGLETQSLTDLGLIEEEYQGEEEPNKRPMLENREMNVLDWKRIPCRRTRAMGPAPESTDVNARGWWKRLEQELMT</sequence>
<comment type="caution">
    <text evidence="4">The sequence shown here is derived from an EMBL/GenBank/DDBJ whole genome shotgun (WGS) entry which is preliminary data.</text>
</comment>
<keyword evidence="2" id="KW-0809">Transit peptide</keyword>
<name>A0A8H4NZY9_9HYPO</name>
<evidence type="ECO:0000256" key="3">
    <source>
        <dbReference type="ARBA" id="ARBA00023128"/>
    </source>
</evidence>
<dbReference type="Proteomes" id="UP000605986">
    <property type="component" value="Unassembled WGS sequence"/>
</dbReference>
<gene>
    <name evidence="4" type="ORF">F53441_3500</name>
</gene>
<comment type="subcellular location">
    <subcellularLocation>
        <location evidence="1">Mitochondrion</location>
    </subcellularLocation>
</comment>
<proteinExistence type="predicted"/>
<keyword evidence="5" id="KW-1185">Reference proteome</keyword>
<dbReference type="OrthoDB" id="185373at2759"/>
<evidence type="ECO:0000313" key="4">
    <source>
        <dbReference type="EMBL" id="KAF4453975.1"/>
    </source>
</evidence>
<dbReference type="EMBL" id="JAADJG010000139">
    <property type="protein sequence ID" value="KAF4453975.1"/>
    <property type="molecule type" value="Genomic_DNA"/>
</dbReference>
<evidence type="ECO:0000256" key="2">
    <source>
        <dbReference type="ARBA" id="ARBA00022946"/>
    </source>
</evidence>